<dbReference type="InterPro" id="IPR000210">
    <property type="entry name" value="BTB/POZ_dom"/>
</dbReference>
<protein>
    <submittedName>
        <fullName evidence="3">BTB/POZ domain containing protein, putative</fullName>
    </submittedName>
</protein>
<evidence type="ECO:0000259" key="2">
    <source>
        <dbReference type="PROSITE" id="PS50097"/>
    </source>
</evidence>
<dbReference type="EMBL" id="LR877153">
    <property type="protein sequence ID" value="CAD2217640.1"/>
    <property type="molecule type" value="Genomic_DNA"/>
</dbReference>
<dbReference type="Proteomes" id="UP000515908">
    <property type="component" value="Chromosome 09"/>
</dbReference>
<sequence length="299" mass="33448">MNRIVTINAGGKLFQTYHSTLTRYPSTKFAQLFHQSSQPENKTPLEQEQVFLDVHPKVFESVLGFLRSGGPLRLPTGDPQLRASLLAQLEQWELLSAAFPSTQEEGKGAEEEGSVLPDVCVVQLCDHLQHDQGVKRHAMTITYGSDGFHLRELTRRIRHDLNGQLSSTFWQCYQTGERAAFFTTTKVANGAADILTTSITQQVITHTEGMGYHLVSSYVTLSPDVVHTSVRMLIHNFIFRRVQLGTLEMGDAEQLMQHGGGEEEELETFVNFEERPVGPQKHLAQPTTPAEGTRSSSIW</sequence>
<reference evidence="3 4" key="1">
    <citation type="submission" date="2020-08" db="EMBL/GenBank/DDBJ databases">
        <authorList>
            <person name="Newling K."/>
            <person name="Davey J."/>
            <person name="Forrester S."/>
        </authorList>
    </citation>
    <scope>NUCLEOTIDE SEQUENCE [LARGE SCALE GENOMIC DNA]</scope>
    <source>
        <strain evidence="4">Crithidia deanei Carvalho (ATCC PRA-265)</strain>
    </source>
</reference>
<organism evidence="3 4">
    <name type="scientific">Angomonas deanei</name>
    <dbReference type="NCBI Taxonomy" id="59799"/>
    <lineage>
        <taxon>Eukaryota</taxon>
        <taxon>Discoba</taxon>
        <taxon>Euglenozoa</taxon>
        <taxon>Kinetoplastea</taxon>
        <taxon>Metakinetoplastina</taxon>
        <taxon>Trypanosomatida</taxon>
        <taxon>Trypanosomatidae</taxon>
        <taxon>Strigomonadinae</taxon>
        <taxon>Angomonas</taxon>
    </lineage>
</organism>
<feature type="region of interest" description="Disordered" evidence="1">
    <location>
        <begin position="276"/>
        <end position="299"/>
    </location>
</feature>
<dbReference type="GO" id="GO:0051260">
    <property type="term" value="P:protein homooligomerization"/>
    <property type="evidence" value="ECO:0007669"/>
    <property type="project" value="InterPro"/>
</dbReference>
<dbReference type="PANTHER" id="PTHR14499">
    <property type="entry name" value="POTASSIUM CHANNEL TETRAMERIZATION DOMAIN-CONTAINING"/>
    <property type="match status" value="1"/>
</dbReference>
<feature type="domain" description="BTB" evidence="2">
    <location>
        <begin position="1"/>
        <end position="69"/>
    </location>
</feature>
<dbReference type="OrthoDB" id="2414723at2759"/>
<feature type="compositionally biased region" description="Polar residues" evidence="1">
    <location>
        <begin position="285"/>
        <end position="299"/>
    </location>
</feature>
<evidence type="ECO:0000313" key="4">
    <source>
        <dbReference type="Proteomes" id="UP000515908"/>
    </source>
</evidence>
<keyword evidence="4" id="KW-1185">Reference proteome</keyword>
<dbReference type="VEuPathDB" id="TriTrypDB:ADEAN_000511900"/>
<dbReference type="SUPFAM" id="SSF54695">
    <property type="entry name" value="POZ domain"/>
    <property type="match status" value="1"/>
</dbReference>
<dbReference type="PROSITE" id="PS50097">
    <property type="entry name" value="BTB"/>
    <property type="match status" value="1"/>
</dbReference>
<gene>
    <name evidence="3" type="ORF">ADEAN_000511900</name>
</gene>
<evidence type="ECO:0000313" key="3">
    <source>
        <dbReference type="EMBL" id="CAD2217640.1"/>
    </source>
</evidence>
<dbReference type="AlphaFoldDB" id="S9WF37"/>
<name>S9WF37_9TRYP</name>
<dbReference type="InterPro" id="IPR003131">
    <property type="entry name" value="T1-type_BTB"/>
</dbReference>
<proteinExistence type="predicted"/>
<evidence type="ECO:0000256" key="1">
    <source>
        <dbReference type="SAM" id="MobiDB-lite"/>
    </source>
</evidence>
<dbReference type="Pfam" id="PF02214">
    <property type="entry name" value="BTB_2"/>
    <property type="match status" value="1"/>
</dbReference>
<accession>S9WF37</accession>
<dbReference type="InterPro" id="IPR011333">
    <property type="entry name" value="SKP1/BTB/POZ_sf"/>
</dbReference>
<dbReference type="Gene3D" id="3.30.710.10">
    <property type="entry name" value="Potassium Channel Kv1.1, Chain A"/>
    <property type="match status" value="1"/>
</dbReference>
<dbReference type="PANTHER" id="PTHR14499:SF131">
    <property type="entry name" value="VOLTAGE-GATED CHANNEL, PUTATIVE-RELATED"/>
    <property type="match status" value="1"/>
</dbReference>